<dbReference type="Pfam" id="PF03591">
    <property type="entry name" value="AzlC"/>
    <property type="match status" value="1"/>
</dbReference>
<keyword evidence="5 8" id="KW-0812">Transmembrane</keyword>
<evidence type="ECO:0000256" key="6">
    <source>
        <dbReference type="ARBA" id="ARBA00022989"/>
    </source>
</evidence>
<dbReference type="AlphaFoldDB" id="A0A2J9PNZ7"/>
<evidence type="ECO:0000256" key="2">
    <source>
        <dbReference type="ARBA" id="ARBA00010735"/>
    </source>
</evidence>
<sequence>MAEIVDAKSERIKLSIPIIVGYLPVGLACGLLLADAGLTWWQVVLMSSLVFGGSAQFVAAALIAQNASVFEVFISVLLLSSRQALYSVSFGPYLKQAPNFKVAWLGYMTADESYAINVLKLQDNSRQKPWAINDALFVATATWLSWILFTASGALFGTFIQIPDVISNFVMVAMFIGILVPNLNNRMMLNTMLLTGVIAVILMTIFQSSYVIIMATAIALAVVFYFLKRQENNRVA</sequence>
<dbReference type="EMBL" id="NBTM02000001">
    <property type="protein sequence ID" value="PNL92084.1"/>
    <property type="molecule type" value="Genomic_DNA"/>
</dbReference>
<dbReference type="Proteomes" id="UP000192813">
    <property type="component" value="Unassembled WGS sequence"/>
</dbReference>
<dbReference type="InterPro" id="IPR011606">
    <property type="entry name" value="Brnchd-chn_aa_trnsp_permease"/>
</dbReference>
<comment type="similarity">
    <text evidence="2">Belongs to the AzlC family.</text>
</comment>
<evidence type="ECO:0000313" key="10">
    <source>
        <dbReference type="Proteomes" id="UP000192813"/>
    </source>
</evidence>
<feature type="transmembrane region" description="Helical" evidence="8">
    <location>
        <begin position="12"/>
        <end position="34"/>
    </location>
</feature>
<comment type="subcellular location">
    <subcellularLocation>
        <location evidence="1">Cell membrane</location>
        <topology evidence="1">Multi-pass membrane protein</topology>
    </subcellularLocation>
</comment>
<dbReference type="PANTHER" id="PTHR34979:SF1">
    <property type="entry name" value="INNER MEMBRANE PROTEIN YGAZ"/>
    <property type="match status" value="1"/>
</dbReference>
<dbReference type="GO" id="GO:0005886">
    <property type="term" value="C:plasma membrane"/>
    <property type="evidence" value="ECO:0007669"/>
    <property type="project" value="UniProtKB-SubCell"/>
</dbReference>
<evidence type="ECO:0000256" key="4">
    <source>
        <dbReference type="ARBA" id="ARBA00022475"/>
    </source>
</evidence>
<feature type="transmembrane region" description="Helical" evidence="8">
    <location>
        <begin position="187"/>
        <end position="205"/>
    </location>
</feature>
<evidence type="ECO:0000256" key="8">
    <source>
        <dbReference type="SAM" id="Phobius"/>
    </source>
</evidence>
<gene>
    <name evidence="9" type="ORF">A6J77_007520</name>
</gene>
<reference evidence="10" key="1">
    <citation type="submission" date="2017-12" db="EMBL/GenBank/DDBJ databases">
        <title>FDA dAtabase for Regulatory Grade micrObial Sequences (FDA-ARGOS): Supporting development and validation of Infectious Disease Dx tests.</title>
        <authorList>
            <person name="Hoffmann M."/>
            <person name="Allard M."/>
            <person name="Evans P."/>
            <person name="Brown E."/>
            <person name="Tallon L."/>
            <person name="Sadzewicz L."/>
            <person name="Sengamalay N."/>
            <person name="Ott S."/>
            <person name="Godinez A."/>
            <person name="Nagaraj S."/>
            <person name="Vavikolanu K."/>
            <person name="Aluvathingal J."/>
            <person name="Nadendla S."/>
            <person name="Sichtig H."/>
        </authorList>
    </citation>
    <scope>NUCLEOTIDE SEQUENCE [LARGE SCALE GENOMIC DNA]</scope>
    <source>
        <strain evidence="10">FDAARGOS_249</strain>
    </source>
</reference>
<comment type="caution">
    <text evidence="9">The sequence shown here is derived from an EMBL/GenBank/DDBJ whole genome shotgun (WGS) entry which is preliminary data.</text>
</comment>
<organism evidence="9 10">
    <name type="scientific">Aerococcus viridans</name>
    <dbReference type="NCBI Taxonomy" id="1377"/>
    <lineage>
        <taxon>Bacteria</taxon>
        <taxon>Bacillati</taxon>
        <taxon>Bacillota</taxon>
        <taxon>Bacilli</taxon>
        <taxon>Lactobacillales</taxon>
        <taxon>Aerococcaceae</taxon>
        <taxon>Aerococcus</taxon>
    </lineage>
</organism>
<feature type="transmembrane region" description="Helical" evidence="8">
    <location>
        <begin position="54"/>
        <end position="79"/>
    </location>
</feature>
<protein>
    <submittedName>
        <fullName evidence="9">Branched-chain amino acid ABC transporter permease</fullName>
    </submittedName>
</protein>
<name>A0A2J9PNZ7_9LACT</name>
<proteinExistence type="inferred from homology"/>
<evidence type="ECO:0000256" key="7">
    <source>
        <dbReference type="ARBA" id="ARBA00023136"/>
    </source>
</evidence>
<feature type="transmembrane region" description="Helical" evidence="8">
    <location>
        <begin position="135"/>
        <end position="156"/>
    </location>
</feature>
<evidence type="ECO:0000256" key="3">
    <source>
        <dbReference type="ARBA" id="ARBA00022448"/>
    </source>
</evidence>
<evidence type="ECO:0000256" key="1">
    <source>
        <dbReference type="ARBA" id="ARBA00004651"/>
    </source>
</evidence>
<dbReference type="PANTHER" id="PTHR34979">
    <property type="entry name" value="INNER MEMBRANE PROTEIN YGAZ"/>
    <property type="match status" value="1"/>
</dbReference>
<feature type="transmembrane region" description="Helical" evidence="8">
    <location>
        <begin position="162"/>
        <end position="180"/>
    </location>
</feature>
<evidence type="ECO:0000313" key="9">
    <source>
        <dbReference type="EMBL" id="PNL92084.1"/>
    </source>
</evidence>
<keyword evidence="3" id="KW-0813">Transport</keyword>
<keyword evidence="6 8" id="KW-1133">Transmembrane helix</keyword>
<accession>A0A2J9PNZ7</accession>
<dbReference type="RefSeq" id="WP_083069598.1">
    <property type="nucleotide sequence ID" value="NZ_JALXKY010000002.1"/>
</dbReference>
<feature type="transmembrane region" description="Helical" evidence="8">
    <location>
        <begin position="211"/>
        <end position="227"/>
    </location>
</feature>
<dbReference type="GO" id="GO:1903785">
    <property type="term" value="P:L-valine transmembrane transport"/>
    <property type="evidence" value="ECO:0007669"/>
    <property type="project" value="TreeGrafter"/>
</dbReference>
<keyword evidence="7 8" id="KW-0472">Membrane</keyword>
<keyword evidence="4" id="KW-1003">Cell membrane</keyword>
<evidence type="ECO:0000256" key="5">
    <source>
        <dbReference type="ARBA" id="ARBA00022692"/>
    </source>
</evidence>